<dbReference type="Pfam" id="PF00408">
    <property type="entry name" value="PGM_PMM_IV"/>
    <property type="match status" value="1"/>
</dbReference>
<feature type="domain" description="Alpha-D-phosphohexomutase alpha/beta/alpha" evidence="7">
    <location>
        <begin position="10"/>
        <end position="122"/>
    </location>
</feature>
<keyword evidence="4" id="KW-0460">Magnesium</keyword>
<evidence type="ECO:0000259" key="7">
    <source>
        <dbReference type="Pfam" id="PF02880"/>
    </source>
</evidence>
<dbReference type="SUPFAM" id="SSF53738">
    <property type="entry name" value="Phosphoglucomutase, first 3 domains"/>
    <property type="match status" value="1"/>
</dbReference>
<evidence type="ECO:0000313" key="8">
    <source>
        <dbReference type="EMBL" id="ETI86553.1"/>
    </source>
</evidence>
<dbReference type="GO" id="GO:0008966">
    <property type="term" value="F:phosphoglucosamine mutase activity"/>
    <property type="evidence" value="ECO:0007669"/>
    <property type="project" value="TreeGrafter"/>
</dbReference>
<name>W1U4M4_9FIRM</name>
<keyword evidence="2" id="KW-0597">Phosphoprotein</keyword>
<sequence length="202" mass="22320">MIDETGAVLDGDHILLLAAQQLKSQNKLKNDTVVATVMSNIGFKKALEKMGLKAVFTSVGDRYVLEEMRAHDYVLGGEQSGHVIFLDYNTTGDGVLTAVQTLAIMKQSGRKLSELAQLMTTYPQILRNVRVYDKESWQDNPFIMAAIGEAEDELGENGRILVRASGTEPLLRVMAEGPDHDQLERIVTDICAIIQREIGSEE</sequence>
<dbReference type="Pfam" id="PF02880">
    <property type="entry name" value="PGM_PMM_III"/>
    <property type="match status" value="1"/>
</dbReference>
<dbReference type="AlphaFoldDB" id="W1U4M4"/>
<accession>W1U4M4</accession>
<dbReference type="InterPro" id="IPR005843">
    <property type="entry name" value="A-D-PHexomutase_C"/>
</dbReference>
<dbReference type="GO" id="GO:0005975">
    <property type="term" value="P:carbohydrate metabolic process"/>
    <property type="evidence" value="ECO:0007669"/>
    <property type="project" value="InterPro"/>
</dbReference>
<dbReference type="InterPro" id="IPR050060">
    <property type="entry name" value="Phosphoglucosamine_mutase"/>
</dbReference>
<dbReference type="GO" id="GO:0046872">
    <property type="term" value="F:metal ion binding"/>
    <property type="evidence" value="ECO:0007669"/>
    <property type="project" value="UniProtKB-KW"/>
</dbReference>
<dbReference type="GO" id="GO:0006048">
    <property type="term" value="P:UDP-N-acetylglucosamine biosynthetic process"/>
    <property type="evidence" value="ECO:0007669"/>
    <property type="project" value="TreeGrafter"/>
</dbReference>
<dbReference type="PATRIC" id="fig|1403945.3.peg.669"/>
<evidence type="ECO:0000256" key="1">
    <source>
        <dbReference type="ARBA" id="ARBA00001946"/>
    </source>
</evidence>
<evidence type="ECO:0000259" key="6">
    <source>
        <dbReference type="Pfam" id="PF00408"/>
    </source>
</evidence>
<dbReference type="FunFam" id="3.40.120.10:FF:000002">
    <property type="entry name" value="Phosphoglucosamine mutase"/>
    <property type="match status" value="1"/>
</dbReference>
<reference evidence="8 9" key="1">
    <citation type="submission" date="2013-12" db="EMBL/GenBank/DDBJ databases">
        <title>A Varibaculum cambriense genome reconstructed from a premature infant gut community with otherwise low bacterial novelty that shifts toward anaerobic metabolism during the third week of life.</title>
        <authorList>
            <person name="Brown C.T."/>
            <person name="Sharon I."/>
            <person name="Thomas B.C."/>
            <person name="Castelle C.J."/>
            <person name="Morowitz M.J."/>
            <person name="Banfield J.F."/>
        </authorList>
    </citation>
    <scope>NUCLEOTIDE SEQUENCE [LARGE SCALE GENOMIC DNA]</scope>
    <source>
        <strain evidence="9">DORA_17_25</strain>
    </source>
</reference>
<dbReference type="PANTHER" id="PTHR42946:SF1">
    <property type="entry name" value="PHOSPHOGLUCOMUTASE (ALPHA-D-GLUCOSE-1,6-BISPHOSPHATE-DEPENDENT)"/>
    <property type="match status" value="1"/>
</dbReference>
<keyword evidence="3" id="KW-0479">Metal-binding</keyword>
<evidence type="ECO:0000256" key="3">
    <source>
        <dbReference type="ARBA" id="ARBA00022723"/>
    </source>
</evidence>
<comment type="cofactor">
    <cofactor evidence="1">
        <name>Mg(2+)</name>
        <dbReference type="ChEBI" id="CHEBI:18420"/>
    </cofactor>
</comment>
<evidence type="ECO:0000313" key="9">
    <source>
        <dbReference type="Proteomes" id="UP000018840"/>
    </source>
</evidence>
<organism evidence="8 9">
    <name type="scientific">Negativicoccus succinicivorans DORA_17_25</name>
    <dbReference type="NCBI Taxonomy" id="1403945"/>
    <lineage>
        <taxon>Bacteria</taxon>
        <taxon>Bacillati</taxon>
        <taxon>Bacillota</taxon>
        <taxon>Negativicutes</taxon>
        <taxon>Veillonellales</taxon>
        <taxon>Veillonellaceae</taxon>
        <taxon>Negativicoccus</taxon>
    </lineage>
</organism>
<feature type="domain" description="Alpha-D-phosphohexomutase C-terminal" evidence="6">
    <location>
        <begin position="128"/>
        <end position="191"/>
    </location>
</feature>
<dbReference type="SUPFAM" id="SSF55957">
    <property type="entry name" value="Phosphoglucomutase, C-terminal domain"/>
    <property type="match status" value="1"/>
</dbReference>
<dbReference type="Gene3D" id="3.30.310.50">
    <property type="entry name" value="Alpha-D-phosphohexomutase, C-terminal domain"/>
    <property type="match status" value="1"/>
</dbReference>
<evidence type="ECO:0000256" key="4">
    <source>
        <dbReference type="ARBA" id="ARBA00022842"/>
    </source>
</evidence>
<comment type="caution">
    <text evidence="8">The sequence shown here is derived from an EMBL/GenBank/DDBJ whole genome shotgun (WGS) entry which is preliminary data.</text>
</comment>
<dbReference type="Gene3D" id="3.40.120.10">
    <property type="entry name" value="Alpha-D-Glucose-1,6-Bisphosphate, subunit A, domain 3"/>
    <property type="match status" value="1"/>
</dbReference>
<proteinExistence type="predicted"/>
<dbReference type="InterPro" id="IPR036900">
    <property type="entry name" value="A-D-PHexomutase_C_sf"/>
</dbReference>
<dbReference type="EMBL" id="AZMC01000296">
    <property type="protein sequence ID" value="ETI86553.1"/>
    <property type="molecule type" value="Genomic_DNA"/>
</dbReference>
<dbReference type="InterPro" id="IPR016055">
    <property type="entry name" value="A-D-PHexomutase_a/b/a-I/II/III"/>
</dbReference>
<evidence type="ECO:0000256" key="5">
    <source>
        <dbReference type="ARBA" id="ARBA00023235"/>
    </source>
</evidence>
<dbReference type="FunFam" id="3.30.310.50:FF:000001">
    <property type="entry name" value="Phosphoglucosamine mutase"/>
    <property type="match status" value="1"/>
</dbReference>
<dbReference type="GO" id="GO:0004615">
    <property type="term" value="F:phosphomannomutase activity"/>
    <property type="evidence" value="ECO:0007669"/>
    <property type="project" value="TreeGrafter"/>
</dbReference>
<keyword evidence="5" id="KW-0413">Isomerase</keyword>
<gene>
    <name evidence="8" type="ORF">Q612_NSC00296G0003</name>
</gene>
<dbReference type="GO" id="GO:0005829">
    <property type="term" value="C:cytosol"/>
    <property type="evidence" value="ECO:0007669"/>
    <property type="project" value="TreeGrafter"/>
</dbReference>
<dbReference type="Proteomes" id="UP000018840">
    <property type="component" value="Unassembled WGS sequence"/>
</dbReference>
<evidence type="ECO:0000256" key="2">
    <source>
        <dbReference type="ARBA" id="ARBA00022553"/>
    </source>
</evidence>
<dbReference type="GO" id="GO:0009252">
    <property type="term" value="P:peptidoglycan biosynthetic process"/>
    <property type="evidence" value="ECO:0007669"/>
    <property type="project" value="TreeGrafter"/>
</dbReference>
<dbReference type="PANTHER" id="PTHR42946">
    <property type="entry name" value="PHOSPHOHEXOSE MUTASE"/>
    <property type="match status" value="1"/>
</dbReference>
<protein>
    <submittedName>
        <fullName evidence="8">Phosphoglucosamine mutase</fullName>
    </submittedName>
</protein>
<dbReference type="InterPro" id="IPR005846">
    <property type="entry name" value="A-D-PHexomutase_a/b/a-III"/>
</dbReference>